<accession>A0A2H3BM63</accession>
<gene>
    <name evidence="2" type="ORF">ARMSODRAFT_449095</name>
</gene>
<dbReference type="EMBL" id="KZ293448">
    <property type="protein sequence ID" value="PBK64963.1"/>
    <property type="molecule type" value="Genomic_DNA"/>
</dbReference>
<evidence type="ECO:0000313" key="2">
    <source>
        <dbReference type="EMBL" id="PBK64963.1"/>
    </source>
</evidence>
<organism evidence="2 3">
    <name type="scientific">Armillaria solidipes</name>
    <dbReference type="NCBI Taxonomy" id="1076256"/>
    <lineage>
        <taxon>Eukaryota</taxon>
        <taxon>Fungi</taxon>
        <taxon>Dikarya</taxon>
        <taxon>Basidiomycota</taxon>
        <taxon>Agaricomycotina</taxon>
        <taxon>Agaricomycetes</taxon>
        <taxon>Agaricomycetidae</taxon>
        <taxon>Agaricales</taxon>
        <taxon>Marasmiineae</taxon>
        <taxon>Physalacriaceae</taxon>
        <taxon>Armillaria</taxon>
    </lineage>
</organism>
<dbReference type="Proteomes" id="UP000218334">
    <property type="component" value="Unassembled WGS sequence"/>
</dbReference>
<keyword evidence="1" id="KW-0732">Signal</keyword>
<evidence type="ECO:0000313" key="3">
    <source>
        <dbReference type="Proteomes" id="UP000218334"/>
    </source>
</evidence>
<keyword evidence="3" id="KW-1185">Reference proteome</keyword>
<feature type="signal peptide" evidence="1">
    <location>
        <begin position="1"/>
        <end position="24"/>
    </location>
</feature>
<dbReference type="AlphaFoldDB" id="A0A2H3BM63"/>
<name>A0A2H3BM63_9AGAR</name>
<proteinExistence type="predicted"/>
<sequence length="157" mass="18167">MFRIRKGLRTLIAWQVTMPFLCRACNRDVLNEIYGGKMMPGPISQTNSNLRYFPHLLQRNQMMPFCWIDKQFECASTGTYHAGSALLCGSISTNLVLYLEYKFTRDELQKALNGIATDIVWCWCVVCCLHQRQVPIGENRKDPRRLPNDLSTFLIET</sequence>
<reference evidence="3" key="1">
    <citation type="journal article" date="2017" name="Nat. Ecol. Evol.">
        <title>Genome expansion and lineage-specific genetic innovations in the forest pathogenic fungi Armillaria.</title>
        <authorList>
            <person name="Sipos G."/>
            <person name="Prasanna A.N."/>
            <person name="Walter M.C."/>
            <person name="O'Connor E."/>
            <person name="Balint B."/>
            <person name="Krizsan K."/>
            <person name="Kiss B."/>
            <person name="Hess J."/>
            <person name="Varga T."/>
            <person name="Slot J."/>
            <person name="Riley R."/>
            <person name="Boka B."/>
            <person name="Rigling D."/>
            <person name="Barry K."/>
            <person name="Lee J."/>
            <person name="Mihaltcheva S."/>
            <person name="LaButti K."/>
            <person name="Lipzen A."/>
            <person name="Waldron R."/>
            <person name="Moloney N.M."/>
            <person name="Sperisen C."/>
            <person name="Kredics L."/>
            <person name="Vagvoelgyi C."/>
            <person name="Patrignani A."/>
            <person name="Fitzpatrick D."/>
            <person name="Nagy I."/>
            <person name="Doyle S."/>
            <person name="Anderson J.B."/>
            <person name="Grigoriev I.V."/>
            <person name="Gueldener U."/>
            <person name="Muensterkoetter M."/>
            <person name="Nagy L.G."/>
        </authorList>
    </citation>
    <scope>NUCLEOTIDE SEQUENCE [LARGE SCALE GENOMIC DNA]</scope>
    <source>
        <strain evidence="3">28-4</strain>
    </source>
</reference>
<protein>
    <submittedName>
        <fullName evidence="2">Uncharacterized protein</fullName>
    </submittedName>
</protein>
<feature type="chain" id="PRO_5013816704" evidence="1">
    <location>
        <begin position="25"/>
        <end position="157"/>
    </location>
</feature>
<evidence type="ECO:0000256" key="1">
    <source>
        <dbReference type="SAM" id="SignalP"/>
    </source>
</evidence>